<dbReference type="GO" id="GO:0004519">
    <property type="term" value="F:endonuclease activity"/>
    <property type="evidence" value="ECO:0007669"/>
    <property type="project" value="UniProtKB-KW"/>
</dbReference>
<keyword evidence="1" id="KW-0255">Endonuclease</keyword>
<gene>
    <name evidence="1" type="ORF">DQL93_02660</name>
</gene>
<name>A0A3G6JC93_LACDL</name>
<dbReference type="InterPro" id="IPR018579">
    <property type="entry name" value="Restrct_endonuc_II_LlaJI"/>
</dbReference>
<keyword evidence="1" id="KW-0378">Hydrolase</keyword>
<reference evidence="1" key="1">
    <citation type="submission" date="2018-07" db="EMBL/GenBank/DDBJ databases">
        <authorList>
            <person name="Somerville V."/>
        </authorList>
    </citation>
    <scope>NUCLEOTIDE SEQUENCE</scope>
    <source>
        <strain evidence="1">NWC_2_2</strain>
    </source>
</reference>
<dbReference type="RefSeq" id="WP_231524255.1">
    <property type="nucleotide sequence ID" value="NZ_JAJNUJ010000027.1"/>
</dbReference>
<proteinExistence type="predicted"/>
<dbReference type="AlphaFoldDB" id="A0A3G6JC93"/>
<dbReference type="EMBL" id="CP031023">
    <property type="protein sequence ID" value="AZA15607.1"/>
    <property type="molecule type" value="Genomic_DNA"/>
</dbReference>
<accession>A0A3G6JC93</accession>
<dbReference type="Pfam" id="PF09563">
    <property type="entry name" value="RE_LlaJI"/>
    <property type="match status" value="1"/>
</dbReference>
<evidence type="ECO:0000313" key="1">
    <source>
        <dbReference type="EMBL" id="AZA15607.1"/>
    </source>
</evidence>
<sequence length="422" mass="48799">MNTLKIDVVKDGQPLSAKLCQYYGLDGRDFKISYDAVTGRNLSFANFVGIVRKGDRLLASLPKHYADVEQFSDLSYRDKVGEIKLIMSSVLEYNLSSEYRTYANSDDLESNFSLSSFYRIYDYYQTYGLYHEDNQRITRGYKGNISWKKTIKKSHKLIGGGNLIFTPFYVRKHQNNENLITQAMVFAINYTVQLFGDFLDLPSNSRIVSRGIDNVFLANAEKIIGQLNVLQSHIFKDADKALVMNLIIFLREANTGLFETEYIKQYDYANLWEKAVEKYLNGHFAGLNQDGHQLLFGTEHSSDEGMRFAKLSDNGYNLAHPGWRLEPDHYWLDEDTGTQYIFDSKYYTKLTDLNHKQLVYHFLFRKRAARTVDALIMPEEGGTRTEKYVDLNNDWLPKADQNIAILLTHLNAKDVIQCFVQH</sequence>
<keyword evidence="1" id="KW-0540">Nuclease</keyword>
<organism evidence="1">
    <name type="scientific">Lactobacillus delbrueckii subsp. lactis</name>
    <dbReference type="NCBI Taxonomy" id="29397"/>
    <lineage>
        <taxon>Bacteria</taxon>
        <taxon>Bacillati</taxon>
        <taxon>Bacillota</taxon>
        <taxon>Bacilli</taxon>
        <taxon>Lactobacillales</taxon>
        <taxon>Lactobacillaceae</taxon>
        <taxon>Lactobacillus</taxon>
    </lineage>
</organism>
<protein>
    <submittedName>
        <fullName evidence="1">LlaJI family restriction endonuclease</fullName>
    </submittedName>
</protein>